<comment type="similarity">
    <text evidence="2 6">Belongs to the tetraspanin (TM4SF) family.</text>
</comment>
<dbReference type="SUPFAM" id="SSF48652">
    <property type="entry name" value="Tetraspanin"/>
    <property type="match status" value="1"/>
</dbReference>
<dbReference type="PIRSF" id="PIRSF002419">
    <property type="entry name" value="Tetraspanin"/>
    <property type="match status" value="1"/>
</dbReference>
<evidence type="ECO:0000256" key="4">
    <source>
        <dbReference type="ARBA" id="ARBA00022989"/>
    </source>
</evidence>
<dbReference type="InterPro" id="IPR018499">
    <property type="entry name" value="Tetraspanin/Peripherin"/>
</dbReference>
<keyword evidence="8" id="KW-1185">Reference proteome</keyword>
<proteinExistence type="inferred from homology"/>
<dbReference type="PANTHER" id="PTHR19282:SF544">
    <property type="entry name" value="TETRASPANIN"/>
    <property type="match status" value="1"/>
</dbReference>
<feature type="transmembrane region" description="Helical" evidence="6">
    <location>
        <begin position="101"/>
        <end position="124"/>
    </location>
</feature>
<gene>
    <name evidence="7" type="ORF">CRM22_003888</name>
</gene>
<evidence type="ECO:0000256" key="1">
    <source>
        <dbReference type="ARBA" id="ARBA00004141"/>
    </source>
</evidence>
<dbReference type="Proteomes" id="UP000308267">
    <property type="component" value="Unassembled WGS sequence"/>
</dbReference>
<dbReference type="EMBL" id="SJOL01006198">
    <property type="protein sequence ID" value="TGZ69159.1"/>
    <property type="molecule type" value="Genomic_DNA"/>
</dbReference>
<dbReference type="InterPro" id="IPR000301">
    <property type="entry name" value="Tetraspanin_animals"/>
</dbReference>
<keyword evidence="3 6" id="KW-0812">Transmembrane</keyword>
<dbReference type="Pfam" id="PF00335">
    <property type="entry name" value="Tetraspanin"/>
    <property type="match status" value="1"/>
</dbReference>
<comment type="subcellular location">
    <subcellularLocation>
        <location evidence="1 6">Membrane</location>
        <topology evidence="1 6">Multi-pass membrane protein</topology>
    </subcellularLocation>
</comment>
<dbReference type="OrthoDB" id="6134317at2759"/>
<dbReference type="Gene3D" id="1.10.1450.10">
    <property type="entry name" value="Tetraspanin"/>
    <property type="match status" value="1"/>
</dbReference>
<evidence type="ECO:0000256" key="5">
    <source>
        <dbReference type="ARBA" id="ARBA00023136"/>
    </source>
</evidence>
<protein>
    <recommendedName>
        <fullName evidence="6">Tetraspanin</fullName>
    </recommendedName>
</protein>
<dbReference type="InterPro" id="IPR008952">
    <property type="entry name" value="Tetraspanin_EC2_sf"/>
</dbReference>
<evidence type="ECO:0000313" key="8">
    <source>
        <dbReference type="Proteomes" id="UP000308267"/>
    </source>
</evidence>
<comment type="caution">
    <text evidence="6">Lacks conserved residue(s) required for the propagation of feature annotation.</text>
</comment>
<organism evidence="7 8">
    <name type="scientific">Opisthorchis felineus</name>
    <dbReference type="NCBI Taxonomy" id="147828"/>
    <lineage>
        <taxon>Eukaryota</taxon>
        <taxon>Metazoa</taxon>
        <taxon>Spiralia</taxon>
        <taxon>Lophotrochozoa</taxon>
        <taxon>Platyhelminthes</taxon>
        <taxon>Trematoda</taxon>
        <taxon>Digenea</taxon>
        <taxon>Opisthorchiida</taxon>
        <taxon>Opisthorchiata</taxon>
        <taxon>Opisthorchiidae</taxon>
        <taxon>Opisthorchis</taxon>
    </lineage>
</organism>
<comment type="caution">
    <text evidence="7">The sequence shown here is derived from an EMBL/GenBank/DDBJ whole genome shotgun (WGS) entry which is preliminary data.</text>
</comment>
<evidence type="ECO:0000313" key="7">
    <source>
        <dbReference type="EMBL" id="TGZ69159.1"/>
    </source>
</evidence>
<accession>A0A4S2M444</accession>
<evidence type="ECO:0000256" key="3">
    <source>
        <dbReference type="ARBA" id="ARBA00022692"/>
    </source>
</evidence>
<evidence type="ECO:0000256" key="6">
    <source>
        <dbReference type="RuleBase" id="RU361218"/>
    </source>
</evidence>
<sequence>MCKAVSSTVIVLINIPFVVISLILITVGALIKWNQELIASRIVPVLLGPDAKDDVRDAMRQLVMEIFKLLGPVGLAIFIFGVFLFVLTFCGIFGVCCKSKVLLGTYATLLLVLFLALLIVTIVFGTRASWFRSQVQEIFKTFIVESYKMDNDNQSSDPITQLIDMIQQNQRCCGSYNYQDYTENESFKAQSYNIPASCCADPTDKNCWSKPTSMNSYMNTGCFDTLWNVIDENLKIVLYILIGMLVLSVSSTGKVGNQLHYSFGQKLRDQSCYIQQR</sequence>
<dbReference type="GO" id="GO:0005886">
    <property type="term" value="C:plasma membrane"/>
    <property type="evidence" value="ECO:0007669"/>
    <property type="project" value="TreeGrafter"/>
</dbReference>
<evidence type="ECO:0000256" key="2">
    <source>
        <dbReference type="ARBA" id="ARBA00006840"/>
    </source>
</evidence>
<keyword evidence="5 6" id="KW-0472">Membrane</keyword>
<reference evidence="7 8" key="1">
    <citation type="journal article" date="2019" name="BMC Genomics">
        <title>New insights from Opisthorchis felineus genome: update on genomics of the epidemiologically important liver flukes.</title>
        <authorList>
            <person name="Ershov N.I."/>
            <person name="Mordvinov V.A."/>
            <person name="Prokhortchouk E.B."/>
            <person name="Pakharukova M.Y."/>
            <person name="Gunbin K.V."/>
            <person name="Ustyantsev K."/>
            <person name="Genaev M.A."/>
            <person name="Blinov A.G."/>
            <person name="Mazur A."/>
            <person name="Boulygina E."/>
            <person name="Tsygankova S."/>
            <person name="Khrameeva E."/>
            <person name="Chekanov N."/>
            <person name="Fan G."/>
            <person name="Xiao A."/>
            <person name="Zhang H."/>
            <person name="Xu X."/>
            <person name="Yang H."/>
            <person name="Solovyev V."/>
            <person name="Lee S.M."/>
            <person name="Liu X."/>
            <person name="Afonnikov D.A."/>
            <person name="Skryabin K.G."/>
        </authorList>
    </citation>
    <scope>NUCLEOTIDE SEQUENCE [LARGE SCALE GENOMIC DNA]</scope>
    <source>
        <strain evidence="7">AK-0245</strain>
        <tissue evidence="7">Whole organism</tissue>
    </source>
</reference>
<dbReference type="AlphaFoldDB" id="A0A4S2M444"/>
<feature type="transmembrane region" description="Helical" evidence="6">
    <location>
        <begin position="69"/>
        <end position="95"/>
    </location>
</feature>
<dbReference type="PANTHER" id="PTHR19282">
    <property type="entry name" value="TETRASPANIN"/>
    <property type="match status" value="1"/>
</dbReference>
<feature type="transmembrane region" description="Helical" evidence="6">
    <location>
        <begin position="6"/>
        <end position="31"/>
    </location>
</feature>
<name>A0A4S2M444_OPIFE</name>
<dbReference type="STRING" id="147828.A0A4S2M444"/>
<keyword evidence="4 6" id="KW-1133">Transmembrane helix</keyword>